<dbReference type="CDD" id="cd19481">
    <property type="entry name" value="RecA-like_protease"/>
    <property type="match status" value="1"/>
</dbReference>
<feature type="domain" description="AAA+ ATPase" evidence="5">
    <location>
        <begin position="106"/>
        <end position="239"/>
    </location>
</feature>
<evidence type="ECO:0000256" key="4">
    <source>
        <dbReference type="SAM" id="MobiDB-lite"/>
    </source>
</evidence>
<gene>
    <name evidence="6" type="ORF">ACFW6T_04685</name>
</gene>
<evidence type="ECO:0000313" key="7">
    <source>
        <dbReference type="Proteomes" id="UP001599542"/>
    </source>
</evidence>
<keyword evidence="2" id="KW-0547">Nucleotide-binding</keyword>
<dbReference type="Pfam" id="PF00004">
    <property type="entry name" value="AAA"/>
    <property type="match status" value="1"/>
</dbReference>
<feature type="region of interest" description="Disordered" evidence="4">
    <location>
        <begin position="320"/>
        <end position="354"/>
    </location>
</feature>
<reference evidence="6 7" key="1">
    <citation type="submission" date="2024-09" db="EMBL/GenBank/DDBJ databases">
        <title>The Natural Products Discovery Center: Release of the First 8490 Sequenced Strains for Exploring Actinobacteria Biosynthetic Diversity.</title>
        <authorList>
            <person name="Kalkreuter E."/>
            <person name="Kautsar S.A."/>
            <person name="Yang D."/>
            <person name="Bader C.D."/>
            <person name="Teijaro C.N."/>
            <person name="Fluegel L."/>
            <person name="Davis C.M."/>
            <person name="Simpson J.R."/>
            <person name="Lauterbach L."/>
            <person name="Steele A.D."/>
            <person name="Gui C."/>
            <person name="Meng S."/>
            <person name="Li G."/>
            <person name="Viehrig K."/>
            <person name="Ye F."/>
            <person name="Su P."/>
            <person name="Kiefer A.F."/>
            <person name="Nichols A."/>
            <person name="Cepeda A.J."/>
            <person name="Yan W."/>
            <person name="Fan B."/>
            <person name="Jiang Y."/>
            <person name="Adhikari A."/>
            <person name="Zheng C.-J."/>
            <person name="Schuster L."/>
            <person name="Cowan T.M."/>
            <person name="Smanski M.J."/>
            <person name="Chevrette M.G."/>
            <person name="De Carvalho L.P.S."/>
            <person name="Shen B."/>
        </authorList>
    </citation>
    <scope>NUCLEOTIDE SEQUENCE [LARGE SCALE GENOMIC DNA]</scope>
    <source>
        <strain evidence="6 7">NPDC058753</strain>
    </source>
</reference>
<evidence type="ECO:0000256" key="2">
    <source>
        <dbReference type="ARBA" id="ARBA00022741"/>
    </source>
</evidence>
<dbReference type="Gene3D" id="3.40.50.300">
    <property type="entry name" value="P-loop containing nucleotide triphosphate hydrolases"/>
    <property type="match status" value="1"/>
</dbReference>
<feature type="region of interest" description="Disordered" evidence="4">
    <location>
        <begin position="1"/>
        <end position="60"/>
    </location>
</feature>
<dbReference type="Proteomes" id="UP001599542">
    <property type="component" value="Unassembled WGS sequence"/>
</dbReference>
<dbReference type="InterPro" id="IPR050221">
    <property type="entry name" value="26S_Proteasome_ATPase"/>
</dbReference>
<feature type="compositionally biased region" description="Low complexity" evidence="4">
    <location>
        <begin position="10"/>
        <end position="23"/>
    </location>
</feature>
<dbReference type="GO" id="GO:0005524">
    <property type="term" value="F:ATP binding"/>
    <property type="evidence" value="ECO:0007669"/>
    <property type="project" value="UniProtKB-KW"/>
</dbReference>
<organism evidence="6 7">
    <name type="scientific">Kitasatospora phosalacinea</name>
    <dbReference type="NCBI Taxonomy" id="2065"/>
    <lineage>
        <taxon>Bacteria</taxon>
        <taxon>Bacillati</taxon>
        <taxon>Actinomycetota</taxon>
        <taxon>Actinomycetes</taxon>
        <taxon>Kitasatosporales</taxon>
        <taxon>Streptomycetaceae</taxon>
        <taxon>Kitasatospora</taxon>
    </lineage>
</organism>
<protein>
    <submittedName>
        <fullName evidence="6">ATP-binding protein</fullName>
    </submittedName>
</protein>
<feature type="compositionally biased region" description="Low complexity" evidence="4">
    <location>
        <begin position="34"/>
        <end position="45"/>
    </location>
</feature>
<dbReference type="InterPro" id="IPR003959">
    <property type="entry name" value="ATPase_AAA_core"/>
</dbReference>
<evidence type="ECO:0000313" key="6">
    <source>
        <dbReference type="EMBL" id="MFE1351268.1"/>
    </source>
</evidence>
<comment type="similarity">
    <text evidence="1">Belongs to the AAA ATPase family.</text>
</comment>
<accession>A0ABW6GEX7</accession>
<dbReference type="SUPFAM" id="SSF52540">
    <property type="entry name" value="P-loop containing nucleoside triphosphate hydrolases"/>
    <property type="match status" value="1"/>
</dbReference>
<sequence length="354" mass="37833">MDEWPEIPVARTAARTAARGSARGADRGADAPHRPGTARPAAAPAPAGPPGAPAASFAARKPRRSLDDLVVSEEVRERVDLALRQLDHHHVLYRDWNLRRIDPDRTGTAVNFYGPPGTGKSLAAEAVAHHRGAELIDVNYAEIESKYVGDTPKNIVACFEEAQHRQAVLVFNEADSILGSRLSSVTQSSDHSVNVSRAVMLSQLDRFDGLVVFTTNFPRNYDAAFVRRILVHVRFDLPDESTLRRLWTALVPEEVPGRAELDVAQLAAASAGLAGGDLVNAVKVGAARAVVRTGAERALRTADLLAELAVLRRAKAEVGKPAPGGARVLSVEHLDRLPGRDAPEEGTGASAGQP</sequence>
<feature type="compositionally biased region" description="Basic and acidic residues" evidence="4">
    <location>
        <begin position="24"/>
        <end position="33"/>
    </location>
</feature>
<keyword evidence="7" id="KW-1185">Reference proteome</keyword>
<dbReference type="InterPro" id="IPR027417">
    <property type="entry name" value="P-loop_NTPase"/>
</dbReference>
<comment type="caution">
    <text evidence="6">The sequence shown here is derived from an EMBL/GenBank/DDBJ whole genome shotgun (WGS) entry which is preliminary data.</text>
</comment>
<evidence type="ECO:0000256" key="3">
    <source>
        <dbReference type="ARBA" id="ARBA00022840"/>
    </source>
</evidence>
<dbReference type="RefSeq" id="WP_380320344.1">
    <property type="nucleotide sequence ID" value="NZ_JBHYPW010000011.1"/>
</dbReference>
<dbReference type="SMART" id="SM00382">
    <property type="entry name" value="AAA"/>
    <property type="match status" value="1"/>
</dbReference>
<name>A0ABW6GEX7_9ACTN</name>
<feature type="compositionally biased region" description="Basic and acidic residues" evidence="4">
    <location>
        <begin position="330"/>
        <end position="343"/>
    </location>
</feature>
<evidence type="ECO:0000259" key="5">
    <source>
        <dbReference type="SMART" id="SM00382"/>
    </source>
</evidence>
<dbReference type="InterPro" id="IPR003593">
    <property type="entry name" value="AAA+_ATPase"/>
</dbReference>
<dbReference type="PANTHER" id="PTHR23073">
    <property type="entry name" value="26S PROTEASOME REGULATORY SUBUNIT"/>
    <property type="match status" value="1"/>
</dbReference>
<keyword evidence="3 6" id="KW-0067">ATP-binding</keyword>
<dbReference type="EMBL" id="JBHYPX010000005">
    <property type="protein sequence ID" value="MFE1351268.1"/>
    <property type="molecule type" value="Genomic_DNA"/>
</dbReference>
<proteinExistence type="inferred from homology"/>
<evidence type="ECO:0000256" key="1">
    <source>
        <dbReference type="ARBA" id="ARBA00006914"/>
    </source>
</evidence>